<reference evidence="11" key="1">
    <citation type="submission" date="2020-10" db="EMBL/GenBank/DDBJ databases">
        <authorList>
            <person name="Gilroy R."/>
        </authorList>
    </citation>
    <scope>NUCLEOTIDE SEQUENCE</scope>
    <source>
        <strain evidence="11">CHK176-22527</strain>
    </source>
</reference>
<name>A0A9D1HBE8_9FIRM</name>
<dbReference type="InterPro" id="IPR027417">
    <property type="entry name" value="P-loop_NTPase"/>
</dbReference>
<evidence type="ECO:0000256" key="8">
    <source>
        <dbReference type="ARBA" id="ARBA00022840"/>
    </source>
</evidence>
<evidence type="ECO:0000256" key="9">
    <source>
        <dbReference type="ARBA" id="ARBA00022842"/>
    </source>
</evidence>
<evidence type="ECO:0000256" key="3">
    <source>
        <dbReference type="ARBA" id="ARBA00019010"/>
    </source>
</evidence>
<keyword evidence="6" id="KW-0479">Metal-binding</keyword>
<evidence type="ECO:0000256" key="5">
    <source>
        <dbReference type="ARBA" id="ARBA00022694"/>
    </source>
</evidence>
<evidence type="ECO:0000256" key="4">
    <source>
        <dbReference type="ARBA" id="ARBA00022490"/>
    </source>
</evidence>
<accession>A0A9D1HBE8</accession>
<keyword evidence="7" id="KW-0547">Nucleotide-binding</keyword>
<comment type="subcellular location">
    <subcellularLocation>
        <location evidence="1">Cytoplasm</location>
    </subcellularLocation>
</comment>
<comment type="caution">
    <text evidence="11">The sequence shown here is derived from an EMBL/GenBank/DDBJ whole genome shotgun (WGS) entry which is preliminary data.</text>
</comment>
<proteinExistence type="inferred from homology"/>
<keyword evidence="5" id="KW-0819">tRNA processing</keyword>
<evidence type="ECO:0000256" key="10">
    <source>
        <dbReference type="ARBA" id="ARBA00032441"/>
    </source>
</evidence>
<comment type="similarity">
    <text evidence="2">Belongs to the TsaE family.</text>
</comment>
<dbReference type="PANTHER" id="PTHR33540:SF2">
    <property type="entry name" value="TRNA THREONYLCARBAMOYLADENOSINE BIOSYNTHESIS PROTEIN TSAE"/>
    <property type="match status" value="1"/>
</dbReference>
<keyword evidence="9" id="KW-0460">Magnesium</keyword>
<dbReference type="Gene3D" id="3.40.50.300">
    <property type="entry name" value="P-loop containing nucleotide triphosphate hydrolases"/>
    <property type="match status" value="1"/>
</dbReference>
<evidence type="ECO:0000256" key="6">
    <source>
        <dbReference type="ARBA" id="ARBA00022723"/>
    </source>
</evidence>
<dbReference type="GO" id="GO:0046872">
    <property type="term" value="F:metal ion binding"/>
    <property type="evidence" value="ECO:0007669"/>
    <property type="project" value="UniProtKB-KW"/>
</dbReference>
<reference evidence="11" key="2">
    <citation type="journal article" date="2021" name="PeerJ">
        <title>Extensive microbial diversity within the chicken gut microbiome revealed by metagenomics and culture.</title>
        <authorList>
            <person name="Gilroy R."/>
            <person name="Ravi A."/>
            <person name="Getino M."/>
            <person name="Pursley I."/>
            <person name="Horton D.L."/>
            <person name="Alikhan N.F."/>
            <person name="Baker D."/>
            <person name="Gharbi K."/>
            <person name="Hall N."/>
            <person name="Watson M."/>
            <person name="Adriaenssens E.M."/>
            <person name="Foster-Nyarko E."/>
            <person name="Jarju S."/>
            <person name="Secka A."/>
            <person name="Antonio M."/>
            <person name="Oren A."/>
            <person name="Chaudhuri R.R."/>
            <person name="La Ragione R."/>
            <person name="Hildebrand F."/>
            <person name="Pallen M.J."/>
        </authorList>
    </citation>
    <scope>NUCLEOTIDE SEQUENCE</scope>
    <source>
        <strain evidence="11">CHK176-22527</strain>
    </source>
</reference>
<dbReference type="Pfam" id="PF02367">
    <property type="entry name" value="TsaE"/>
    <property type="match status" value="1"/>
</dbReference>
<evidence type="ECO:0000256" key="7">
    <source>
        <dbReference type="ARBA" id="ARBA00022741"/>
    </source>
</evidence>
<dbReference type="PANTHER" id="PTHR33540">
    <property type="entry name" value="TRNA THREONYLCARBAMOYLADENOSINE BIOSYNTHESIS PROTEIN TSAE"/>
    <property type="match status" value="1"/>
</dbReference>
<dbReference type="NCBIfam" id="TIGR00150">
    <property type="entry name" value="T6A_YjeE"/>
    <property type="match status" value="1"/>
</dbReference>
<dbReference type="SUPFAM" id="SSF52540">
    <property type="entry name" value="P-loop containing nucleoside triphosphate hydrolases"/>
    <property type="match status" value="1"/>
</dbReference>
<gene>
    <name evidence="11" type="primary">tsaE</name>
    <name evidence="11" type="ORF">IAD12_00630</name>
</gene>
<keyword evidence="8" id="KW-0067">ATP-binding</keyword>
<dbReference type="GO" id="GO:0005524">
    <property type="term" value="F:ATP binding"/>
    <property type="evidence" value="ECO:0007669"/>
    <property type="project" value="UniProtKB-KW"/>
</dbReference>
<dbReference type="GO" id="GO:0002949">
    <property type="term" value="P:tRNA threonylcarbamoyladenosine modification"/>
    <property type="evidence" value="ECO:0007669"/>
    <property type="project" value="InterPro"/>
</dbReference>
<dbReference type="EMBL" id="DVLX01000009">
    <property type="protein sequence ID" value="HIT98744.1"/>
    <property type="molecule type" value="Genomic_DNA"/>
</dbReference>
<evidence type="ECO:0000313" key="12">
    <source>
        <dbReference type="Proteomes" id="UP000824159"/>
    </source>
</evidence>
<evidence type="ECO:0000256" key="1">
    <source>
        <dbReference type="ARBA" id="ARBA00004496"/>
    </source>
</evidence>
<sequence>MKEIEKERKNIEITIKSEEDSAKLGRKIGEKAEPGSVLALIGDLGTGKTTLTKYIAAGMGVSEVITSPTFNIVKEYRSGRIPLYHFDVYRIEDPEEMYEIGYEEYFYGDGLCVVEWADMIEELLPGDAAVIKMEYSDTEGERIYRCIF</sequence>
<dbReference type="Proteomes" id="UP000824159">
    <property type="component" value="Unassembled WGS sequence"/>
</dbReference>
<dbReference type="GO" id="GO:0005737">
    <property type="term" value="C:cytoplasm"/>
    <property type="evidence" value="ECO:0007669"/>
    <property type="project" value="UniProtKB-SubCell"/>
</dbReference>
<dbReference type="InterPro" id="IPR003442">
    <property type="entry name" value="T6A_TsaE"/>
</dbReference>
<organism evidence="11 12">
    <name type="scientific">Candidatus Allocopromorpha excrementavium</name>
    <dbReference type="NCBI Taxonomy" id="2840741"/>
    <lineage>
        <taxon>Bacteria</taxon>
        <taxon>Bacillati</taxon>
        <taxon>Bacillota</taxon>
        <taxon>Clostridia</taxon>
        <taxon>Eubacteriales</taxon>
        <taxon>Eubacteriaceae</taxon>
        <taxon>Eubacteriaceae incertae sedis</taxon>
        <taxon>Candidatus Allocopromorpha</taxon>
    </lineage>
</organism>
<keyword evidence="4" id="KW-0963">Cytoplasm</keyword>
<evidence type="ECO:0000256" key="2">
    <source>
        <dbReference type="ARBA" id="ARBA00007599"/>
    </source>
</evidence>
<protein>
    <recommendedName>
        <fullName evidence="3">tRNA threonylcarbamoyladenosine biosynthesis protein TsaE</fullName>
    </recommendedName>
    <alternativeName>
        <fullName evidence="10">t(6)A37 threonylcarbamoyladenosine biosynthesis protein TsaE</fullName>
    </alternativeName>
</protein>
<dbReference type="AlphaFoldDB" id="A0A9D1HBE8"/>
<evidence type="ECO:0000313" key="11">
    <source>
        <dbReference type="EMBL" id="HIT98744.1"/>
    </source>
</evidence>